<feature type="domain" description="Protein kinase" evidence="7">
    <location>
        <begin position="248"/>
        <end position="530"/>
    </location>
</feature>
<dbReference type="PANTHER" id="PTHR43289:SF34">
    <property type="entry name" value="SERINE_THREONINE-PROTEIN KINASE YBDM-RELATED"/>
    <property type="match status" value="1"/>
</dbReference>
<dbReference type="SUPFAM" id="SSF56112">
    <property type="entry name" value="Protein kinase-like (PK-like)"/>
    <property type="match status" value="1"/>
</dbReference>
<feature type="transmembrane region" description="Helical" evidence="6">
    <location>
        <begin position="544"/>
        <end position="567"/>
    </location>
</feature>
<comment type="caution">
    <text evidence="9">The sequence shown here is derived from an EMBL/GenBank/DDBJ whole genome shotgun (WGS) entry which is preliminary data.</text>
</comment>
<accession>A0ABU9BKM3</accession>
<keyword evidence="6" id="KW-1133">Transmembrane helix</keyword>
<dbReference type="RefSeq" id="WP_341424872.1">
    <property type="nucleotide sequence ID" value="NZ_JBBUTG010000003.1"/>
</dbReference>
<feature type="region of interest" description="Disordered" evidence="5">
    <location>
        <begin position="1"/>
        <end position="21"/>
    </location>
</feature>
<dbReference type="PROSITE" id="PS50011">
    <property type="entry name" value="PROTEIN_KINASE_DOM"/>
    <property type="match status" value="1"/>
</dbReference>
<reference evidence="9 10" key="1">
    <citation type="submission" date="2024-04" db="EMBL/GenBank/DDBJ databases">
        <title>Novel species of the genus Ideonella isolated from streams.</title>
        <authorList>
            <person name="Lu H."/>
        </authorList>
    </citation>
    <scope>NUCLEOTIDE SEQUENCE [LARGE SCALE GENOMIC DNA]</scope>
    <source>
        <strain evidence="9 10">DXS29W</strain>
    </source>
</reference>
<dbReference type="InterPro" id="IPR011009">
    <property type="entry name" value="Kinase-like_dom_sf"/>
</dbReference>
<protein>
    <submittedName>
        <fullName evidence="9">Protein kinase</fullName>
    </submittedName>
</protein>
<keyword evidence="4" id="KW-0067">ATP-binding</keyword>
<keyword evidence="1" id="KW-0808">Transferase</keyword>
<dbReference type="Gene3D" id="3.30.200.20">
    <property type="entry name" value="Phosphorylase Kinase, domain 1"/>
    <property type="match status" value="1"/>
</dbReference>
<dbReference type="Gene3D" id="1.10.510.10">
    <property type="entry name" value="Transferase(Phosphotransferase) domain 1"/>
    <property type="match status" value="1"/>
</dbReference>
<sequence length="569" mass="61870">MSFDVDIGYSSERGPRERNEDFAGAVRAEPHEAERGVIAAVADGVSAGGQGLEAAQTTVMGLLADYFAVPATWETTVVLDRLIGAQNAWLADHNRRRPGQPAALTTLTALALRGQTWTIAHVGDTRAWLWRDGELLQLTHDHAFDHPDQRSRLTRAVGLDDVVRVDYAQGDVRWGDVFLLCSDGVHGAVKATVLARHAAGSAVGGAQAVAEALTEAALAAGGRDNATALVLRVVGLQARQLDDELSAGRRLPVPGLLQVGQVFDGMTITAVVADTGVHRLYQARGAQGDLVALKMLHPHRANDPEERAMLAHEAWLGQRVAGDAATGLVRVRERSPDASAFYIVFDWHQGRTLEQHLATRQRPGVDELIAAALMLTRALARLHRHGVVHRDIKPGNLHRGDDGLWRLLDLGVALSGREPAAQRELHAGTPSYMNPEQWQGAAADAGSDLFALGVTLYQWLTGRLPYGEIEPYQTGGYRRDPMAPSRIRPDVPIWLDHVLLKLVAREPAQRFETADELLLALERGASRPLRAPGSTPLIQRDPLAAWQLALGLSLLLNALLMLWLLFLPR</sequence>
<evidence type="ECO:0000313" key="9">
    <source>
        <dbReference type="EMBL" id="MEK8030507.1"/>
    </source>
</evidence>
<evidence type="ECO:0000256" key="3">
    <source>
        <dbReference type="ARBA" id="ARBA00022777"/>
    </source>
</evidence>
<keyword evidence="10" id="KW-1185">Reference proteome</keyword>
<dbReference type="GO" id="GO:0016301">
    <property type="term" value="F:kinase activity"/>
    <property type="evidence" value="ECO:0007669"/>
    <property type="project" value="UniProtKB-KW"/>
</dbReference>
<dbReference type="Pfam" id="PF00069">
    <property type="entry name" value="Pkinase"/>
    <property type="match status" value="1"/>
</dbReference>
<dbReference type="PROSITE" id="PS51746">
    <property type="entry name" value="PPM_2"/>
    <property type="match status" value="1"/>
</dbReference>
<dbReference type="Proteomes" id="UP001371218">
    <property type="component" value="Unassembled WGS sequence"/>
</dbReference>
<dbReference type="Pfam" id="PF13672">
    <property type="entry name" value="PP2C_2"/>
    <property type="match status" value="1"/>
</dbReference>
<evidence type="ECO:0000256" key="2">
    <source>
        <dbReference type="ARBA" id="ARBA00022741"/>
    </source>
</evidence>
<dbReference type="PANTHER" id="PTHR43289">
    <property type="entry name" value="MITOGEN-ACTIVATED PROTEIN KINASE KINASE KINASE 20-RELATED"/>
    <property type="match status" value="1"/>
</dbReference>
<dbReference type="Gene3D" id="3.60.40.10">
    <property type="entry name" value="PPM-type phosphatase domain"/>
    <property type="match status" value="1"/>
</dbReference>
<evidence type="ECO:0000259" key="8">
    <source>
        <dbReference type="PROSITE" id="PS51746"/>
    </source>
</evidence>
<evidence type="ECO:0000313" key="10">
    <source>
        <dbReference type="Proteomes" id="UP001371218"/>
    </source>
</evidence>
<organism evidence="9 10">
    <name type="scientific">Ideonella lacteola</name>
    <dbReference type="NCBI Taxonomy" id="2984193"/>
    <lineage>
        <taxon>Bacteria</taxon>
        <taxon>Pseudomonadati</taxon>
        <taxon>Pseudomonadota</taxon>
        <taxon>Betaproteobacteria</taxon>
        <taxon>Burkholderiales</taxon>
        <taxon>Sphaerotilaceae</taxon>
        <taxon>Ideonella</taxon>
    </lineage>
</organism>
<dbReference type="SUPFAM" id="SSF81606">
    <property type="entry name" value="PP2C-like"/>
    <property type="match status" value="1"/>
</dbReference>
<dbReference type="SMART" id="SM00332">
    <property type="entry name" value="PP2Cc"/>
    <property type="match status" value="1"/>
</dbReference>
<feature type="domain" description="PPM-type phosphatase" evidence="8">
    <location>
        <begin position="6"/>
        <end position="233"/>
    </location>
</feature>
<keyword evidence="2" id="KW-0547">Nucleotide-binding</keyword>
<evidence type="ECO:0000256" key="6">
    <source>
        <dbReference type="SAM" id="Phobius"/>
    </source>
</evidence>
<evidence type="ECO:0000256" key="1">
    <source>
        <dbReference type="ARBA" id="ARBA00022679"/>
    </source>
</evidence>
<evidence type="ECO:0000256" key="4">
    <source>
        <dbReference type="ARBA" id="ARBA00022840"/>
    </source>
</evidence>
<name>A0ABU9BKM3_9BURK</name>
<evidence type="ECO:0000259" key="7">
    <source>
        <dbReference type="PROSITE" id="PS50011"/>
    </source>
</evidence>
<dbReference type="SMART" id="SM00220">
    <property type="entry name" value="S_TKc"/>
    <property type="match status" value="1"/>
</dbReference>
<keyword evidence="6" id="KW-0812">Transmembrane</keyword>
<dbReference type="EMBL" id="JBBUTG010000003">
    <property type="protein sequence ID" value="MEK8030507.1"/>
    <property type="molecule type" value="Genomic_DNA"/>
</dbReference>
<dbReference type="SMART" id="SM00331">
    <property type="entry name" value="PP2C_SIG"/>
    <property type="match status" value="1"/>
</dbReference>
<dbReference type="CDD" id="cd14014">
    <property type="entry name" value="STKc_PknB_like"/>
    <property type="match status" value="1"/>
</dbReference>
<proteinExistence type="predicted"/>
<keyword evidence="3 9" id="KW-0418">Kinase</keyword>
<evidence type="ECO:0000256" key="5">
    <source>
        <dbReference type="SAM" id="MobiDB-lite"/>
    </source>
</evidence>
<dbReference type="InterPro" id="IPR001932">
    <property type="entry name" value="PPM-type_phosphatase-like_dom"/>
</dbReference>
<dbReference type="InterPro" id="IPR000719">
    <property type="entry name" value="Prot_kinase_dom"/>
</dbReference>
<gene>
    <name evidence="9" type="ORF">AACH06_06680</name>
</gene>
<keyword evidence="6" id="KW-0472">Membrane</keyword>
<dbReference type="InterPro" id="IPR036457">
    <property type="entry name" value="PPM-type-like_dom_sf"/>
</dbReference>